<dbReference type="PANTHER" id="PTHR12276:SF50">
    <property type="entry name" value="EPSIN-2"/>
    <property type="match status" value="1"/>
</dbReference>
<dbReference type="Gene3D" id="1.25.40.90">
    <property type="match status" value="1"/>
</dbReference>
<feature type="region of interest" description="Disordered" evidence="14">
    <location>
        <begin position="310"/>
        <end position="355"/>
    </location>
</feature>
<keyword evidence="4" id="KW-0723">Serine/threonine-protein kinase</keyword>
<dbReference type="eggNOG" id="KOG0660">
    <property type="taxonomic scope" value="Eukaryota"/>
</dbReference>
<keyword evidence="8" id="KW-0547">Nucleotide-binding</keyword>
<evidence type="ECO:0000256" key="6">
    <source>
        <dbReference type="ARBA" id="ARBA00022679"/>
    </source>
</evidence>
<evidence type="ECO:0000256" key="2">
    <source>
        <dbReference type="ARBA" id="ARBA00010130"/>
    </source>
</evidence>
<dbReference type="PROSITE" id="PS50011">
    <property type="entry name" value="PROTEIN_KINASE_DOM"/>
    <property type="match status" value="1"/>
</dbReference>
<organism evidence="17 18">
    <name type="scientific">Cricetulus griseus</name>
    <name type="common">Chinese hamster</name>
    <name type="synonym">Cricetulus barabensis griseus</name>
    <dbReference type="NCBI Taxonomy" id="10029"/>
    <lineage>
        <taxon>Eukaryota</taxon>
        <taxon>Metazoa</taxon>
        <taxon>Chordata</taxon>
        <taxon>Craniata</taxon>
        <taxon>Vertebrata</taxon>
        <taxon>Euteleostomi</taxon>
        <taxon>Mammalia</taxon>
        <taxon>Eutheria</taxon>
        <taxon>Euarchontoglires</taxon>
        <taxon>Glires</taxon>
        <taxon>Rodentia</taxon>
        <taxon>Myomorpha</taxon>
        <taxon>Muroidea</taxon>
        <taxon>Cricetidae</taxon>
        <taxon>Cricetinae</taxon>
        <taxon>Cricetulus</taxon>
    </lineage>
</organism>
<keyword evidence="3" id="KW-0963">Cytoplasm</keyword>
<dbReference type="PROSITE" id="PS01351">
    <property type="entry name" value="MAPK"/>
    <property type="match status" value="1"/>
</dbReference>
<dbReference type="InterPro" id="IPR000719">
    <property type="entry name" value="Prot_kinase_dom"/>
</dbReference>
<feature type="region of interest" description="Disordered" evidence="14">
    <location>
        <begin position="809"/>
        <end position="859"/>
    </location>
</feature>
<feature type="compositionally biased region" description="Polar residues" evidence="14">
    <location>
        <begin position="1076"/>
        <end position="1090"/>
    </location>
</feature>
<keyword evidence="5" id="KW-0597">Phosphoprotein</keyword>
<dbReference type="CDD" id="cd07855">
    <property type="entry name" value="STKc_ERK5"/>
    <property type="match status" value="1"/>
</dbReference>
<evidence type="ECO:0000313" key="17">
    <source>
        <dbReference type="EMBL" id="EGW01290.1"/>
    </source>
</evidence>
<dbReference type="InterPro" id="IPR008271">
    <property type="entry name" value="Ser/Thr_kinase_AS"/>
</dbReference>
<feature type="compositionally biased region" description="Pro residues" evidence="14">
    <location>
        <begin position="818"/>
        <end position="828"/>
    </location>
</feature>
<feature type="compositionally biased region" description="Pro residues" evidence="14">
    <location>
        <begin position="1059"/>
        <end position="1072"/>
    </location>
</feature>
<dbReference type="FunFam" id="1.10.510.10:FF:000013">
    <property type="entry name" value="Mitogen-activated protein kinase"/>
    <property type="match status" value="1"/>
</dbReference>
<comment type="subcellular location">
    <subcellularLocation>
        <location evidence="1">Cytoplasm</location>
    </subcellularLocation>
</comment>
<feature type="compositionally biased region" description="Polar residues" evidence="14">
    <location>
        <begin position="157"/>
        <end position="174"/>
    </location>
</feature>
<dbReference type="Gene3D" id="3.30.200.20">
    <property type="entry name" value="Phosphorylase Kinase, domain 1"/>
    <property type="match status" value="1"/>
</dbReference>
<dbReference type="STRING" id="10029.G3GVJ3"/>
<evidence type="ECO:0000256" key="3">
    <source>
        <dbReference type="ARBA" id="ARBA00022490"/>
    </source>
</evidence>
<keyword evidence="6" id="KW-0808">Transferase</keyword>
<dbReference type="InterPro" id="IPR013809">
    <property type="entry name" value="ENTH"/>
</dbReference>
<dbReference type="GO" id="GO:0030276">
    <property type="term" value="F:clathrin binding"/>
    <property type="evidence" value="ECO:0007669"/>
    <property type="project" value="TreeGrafter"/>
</dbReference>
<comment type="similarity">
    <text evidence="2">Belongs to the epsin family.</text>
</comment>
<feature type="compositionally biased region" description="Basic and acidic residues" evidence="14">
    <location>
        <begin position="887"/>
        <end position="904"/>
    </location>
</feature>
<dbReference type="GO" id="GO:0005768">
    <property type="term" value="C:endosome"/>
    <property type="evidence" value="ECO:0007669"/>
    <property type="project" value="TreeGrafter"/>
</dbReference>
<keyword evidence="10" id="KW-0067">ATP-binding</keyword>
<dbReference type="InterPro" id="IPR011009">
    <property type="entry name" value="Kinase-like_dom_sf"/>
</dbReference>
<comment type="catalytic activity">
    <reaction evidence="13">
        <text>L-seryl-[protein] + ATP = O-phospho-L-seryl-[protein] + ADP + H(+)</text>
        <dbReference type="Rhea" id="RHEA:17989"/>
        <dbReference type="Rhea" id="RHEA-COMP:9863"/>
        <dbReference type="Rhea" id="RHEA-COMP:11604"/>
        <dbReference type="ChEBI" id="CHEBI:15378"/>
        <dbReference type="ChEBI" id="CHEBI:29999"/>
        <dbReference type="ChEBI" id="CHEBI:30616"/>
        <dbReference type="ChEBI" id="CHEBI:83421"/>
        <dbReference type="ChEBI" id="CHEBI:456216"/>
        <dbReference type="EC" id="2.7.11.24"/>
    </reaction>
</comment>
<evidence type="ECO:0000256" key="12">
    <source>
        <dbReference type="ARBA" id="ARBA00047592"/>
    </source>
</evidence>
<keyword evidence="9 17" id="KW-0418">Kinase</keyword>
<dbReference type="InterPro" id="IPR003903">
    <property type="entry name" value="UIM_dom"/>
</dbReference>
<dbReference type="InterPro" id="IPR003527">
    <property type="entry name" value="MAP_kinase_CS"/>
</dbReference>
<evidence type="ECO:0000256" key="9">
    <source>
        <dbReference type="ARBA" id="ARBA00022777"/>
    </source>
</evidence>
<dbReference type="PaxDb" id="10029-XP_007617081.1"/>
<feature type="region of interest" description="Disordered" evidence="14">
    <location>
        <begin position="386"/>
        <end position="432"/>
    </location>
</feature>
<keyword evidence="11" id="KW-0446">Lipid-binding</keyword>
<evidence type="ECO:0000256" key="4">
    <source>
        <dbReference type="ARBA" id="ARBA00022527"/>
    </source>
</evidence>
<name>G3GVJ3_CRIGR</name>
<dbReference type="GO" id="GO:0005524">
    <property type="term" value="F:ATP binding"/>
    <property type="evidence" value="ECO:0007669"/>
    <property type="project" value="UniProtKB-KW"/>
</dbReference>
<feature type="region of interest" description="Disordered" evidence="14">
    <location>
        <begin position="157"/>
        <end position="193"/>
    </location>
</feature>
<feature type="compositionally biased region" description="Polar residues" evidence="14">
    <location>
        <begin position="1030"/>
        <end position="1041"/>
    </location>
</feature>
<feature type="compositionally biased region" description="Basic and acidic residues" evidence="14">
    <location>
        <begin position="912"/>
        <end position="929"/>
    </location>
</feature>
<evidence type="ECO:0000256" key="14">
    <source>
        <dbReference type="SAM" id="MobiDB-lite"/>
    </source>
</evidence>
<dbReference type="PROSITE" id="PS50330">
    <property type="entry name" value="UIM"/>
    <property type="match status" value="1"/>
</dbReference>
<evidence type="ECO:0000256" key="8">
    <source>
        <dbReference type="ARBA" id="ARBA00022741"/>
    </source>
</evidence>
<dbReference type="Pfam" id="PF01417">
    <property type="entry name" value="ENTH"/>
    <property type="match status" value="1"/>
</dbReference>
<dbReference type="Proteomes" id="UP000001075">
    <property type="component" value="Unassembled WGS sequence"/>
</dbReference>
<dbReference type="GO" id="GO:0106310">
    <property type="term" value="F:protein serine kinase activity"/>
    <property type="evidence" value="ECO:0007669"/>
    <property type="project" value="RHEA"/>
</dbReference>
<keyword evidence="7" id="KW-0677">Repeat</keyword>
<feature type="compositionally biased region" description="Pro residues" evidence="14">
    <location>
        <begin position="959"/>
        <end position="980"/>
    </location>
</feature>
<dbReference type="PROSITE" id="PS00108">
    <property type="entry name" value="PROTEIN_KINASE_ST"/>
    <property type="match status" value="1"/>
</dbReference>
<dbReference type="InParanoid" id="G3GVJ3"/>
<dbReference type="PANTHER" id="PTHR12276">
    <property type="entry name" value="EPSIN/ENT-RELATED"/>
    <property type="match status" value="1"/>
</dbReference>
<dbReference type="SMART" id="SM00273">
    <property type="entry name" value="ENTH"/>
    <property type="match status" value="1"/>
</dbReference>
<dbReference type="SUPFAM" id="SSF56112">
    <property type="entry name" value="Protein kinase-like (PK-like)"/>
    <property type="match status" value="1"/>
</dbReference>
<dbReference type="EMBL" id="JH000040">
    <property type="protein sequence ID" value="EGW01290.1"/>
    <property type="molecule type" value="Genomic_DNA"/>
</dbReference>
<gene>
    <name evidence="17" type="ORF">I79_001733</name>
</gene>
<sequence length="1186" mass="128691">MKNIVNNYSEAEIKVREATSNDPWGPSSSLMTEIADLTYNVVAFSEIMSMVWKRLNDHGKNWRHVYKALTLLDYLIKTGSERVAQQCRENIFAIQTLKDFQYIDRDGKDQGINVREKSKQLVALLKDDERLKAERVQALKTKERMAQVATGVGSNQITFGRGSSQPNLSTSYSEQEYGKAGGSPASYHGSPEASLCPQHRTGAMLGQSEELQPLSQRHPCLPHLGLASRPNGDWAQPCLTCDRAARATSPRVSSELEQARPQTSGEEELQLQLALAMSREVAEQRSPGLPEGSWAISVSAIFLWSKGTKPAASVDPWGVPTTASTQSVPKNPDPWAASQQPASNAGKTADAWGAAKPSSASGSFELFSNFNGTVKDDFSEFDNLRASKKPAESGASVPPQDSRTTSPDLFESQPLTSASSKPSSARKTPESFLGPNAALVNLDSLVTKPAPPAQSLNPFLAPGQQVAIKKIPNAFDVVTNAKRTLRELKILKHFKHDNIIAIKDILRPTVPYGEFKSVYVVLDLMESDLHQIIHSSQPLTLEHVRYFLYQLLRGLKYMHSAQVIHRDLKPSNLLVNENCELKIGDFGMARGLCTSPAEHQYFMTEYVATRWYRAPELMLSLHEYTQAIDLWSVGCIFGEMLARRQLFPGKNYVHQLQLIMMVLGTPSPAVIQAVGAERVRAYIQSLPPRQPVPWETVYPGADRQALSLLGRKKPFEPSARISAAAALRHPFLAKYHDPDDEPDCAPPFDFAFDREALTRERIKEAIVAEIEDFHARREGIRQQIRFQPSLQPVASEPVCPDVEMPSPWAPSGDCAMESPPPAPPPCSGPAPDTVDLTLKPAPPASELAPPKREGAISDNTKAALKAALLKSLRSRLRDGPSAPLEAPEPRKPVTAQERQREREEKRRRRQERAKEREKRRQERERKERGAGALGGPSTDPLAGLVLSDNDRSLLERRPPAPTPAPAPAPSPAQPASPPTGPVSQSAGPPLQPAGSIPGPASQPVCPPTGPAPQPSGPPGPIPAPLQTAPSTSLLASQSLVPTSGLPGSSAPEVLSYFPSGPPPPDPGGPPQPSTSESPDVNLVTQQLSKSQVEDPLPPVFSGTPKGSGAGYGVGFDLEEFLNQSFDMGVADGPQDGQADSASLSASLLADWLEGHGMNPADIESLQREIQMDSPMLLADLPDLQEP</sequence>
<proteinExistence type="inferred from homology"/>
<dbReference type="AlphaFoldDB" id="G3GVJ3"/>
<dbReference type="PROSITE" id="PS50942">
    <property type="entry name" value="ENTH"/>
    <property type="match status" value="1"/>
</dbReference>
<dbReference type="FunFam" id="1.25.40.90:FF:000002">
    <property type="entry name" value="epsin-2 isoform X1"/>
    <property type="match status" value="1"/>
</dbReference>
<feature type="compositionally biased region" description="Basic and acidic residues" evidence="14">
    <location>
        <begin position="948"/>
        <end position="958"/>
    </location>
</feature>
<feature type="compositionally biased region" description="Polar residues" evidence="14">
    <location>
        <begin position="399"/>
        <end position="426"/>
    </location>
</feature>
<evidence type="ECO:0000256" key="10">
    <source>
        <dbReference type="ARBA" id="ARBA00022840"/>
    </source>
</evidence>
<dbReference type="GO" id="GO:0005886">
    <property type="term" value="C:plasma membrane"/>
    <property type="evidence" value="ECO:0007669"/>
    <property type="project" value="TreeGrafter"/>
</dbReference>
<dbReference type="GO" id="GO:0004707">
    <property type="term" value="F:MAP kinase activity"/>
    <property type="evidence" value="ECO:0007669"/>
    <property type="project" value="UniProtKB-EC"/>
</dbReference>
<feature type="compositionally biased region" description="Pro residues" evidence="14">
    <location>
        <begin position="1004"/>
        <end position="1023"/>
    </location>
</feature>
<dbReference type="Gene3D" id="1.10.510.10">
    <property type="entry name" value="Transferase(Phosphotransferase) domain 1"/>
    <property type="match status" value="1"/>
</dbReference>
<comment type="catalytic activity">
    <reaction evidence="12">
        <text>L-threonyl-[protein] + ATP = O-phospho-L-threonyl-[protein] + ADP + H(+)</text>
        <dbReference type="Rhea" id="RHEA:46608"/>
        <dbReference type="Rhea" id="RHEA-COMP:11060"/>
        <dbReference type="Rhea" id="RHEA-COMP:11605"/>
        <dbReference type="ChEBI" id="CHEBI:15378"/>
        <dbReference type="ChEBI" id="CHEBI:30013"/>
        <dbReference type="ChEBI" id="CHEBI:30616"/>
        <dbReference type="ChEBI" id="CHEBI:61977"/>
        <dbReference type="ChEBI" id="CHEBI:456216"/>
        <dbReference type="EC" id="2.7.11.24"/>
    </reaction>
</comment>
<evidence type="ECO:0000256" key="13">
    <source>
        <dbReference type="ARBA" id="ARBA00048312"/>
    </source>
</evidence>
<dbReference type="Pfam" id="PF00069">
    <property type="entry name" value="Pkinase"/>
    <property type="match status" value="1"/>
</dbReference>
<dbReference type="GlyGen" id="G3GVJ3">
    <property type="glycosylation" value="1 site"/>
</dbReference>
<accession>G3GVJ3</accession>
<evidence type="ECO:0000256" key="11">
    <source>
        <dbReference type="ARBA" id="ARBA00023121"/>
    </source>
</evidence>
<dbReference type="InterPro" id="IPR008942">
    <property type="entry name" value="ENTH_VHS"/>
</dbReference>
<feature type="compositionally biased region" description="Polar residues" evidence="14">
    <location>
        <begin position="337"/>
        <end position="346"/>
    </location>
</feature>
<feature type="region of interest" description="Disordered" evidence="14">
    <location>
        <begin position="873"/>
        <end position="1107"/>
    </location>
</feature>
<protein>
    <submittedName>
        <fullName evidence="17">Mitogen-activated protein kinase 7</fullName>
    </submittedName>
</protein>
<dbReference type="GO" id="GO:0030125">
    <property type="term" value="C:clathrin vesicle coat"/>
    <property type="evidence" value="ECO:0007669"/>
    <property type="project" value="TreeGrafter"/>
</dbReference>
<dbReference type="SMART" id="SM00220">
    <property type="entry name" value="S_TKc"/>
    <property type="match status" value="1"/>
</dbReference>
<evidence type="ECO:0000259" key="15">
    <source>
        <dbReference type="PROSITE" id="PS50011"/>
    </source>
</evidence>
<evidence type="ECO:0000313" key="18">
    <source>
        <dbReference type="Proteomes" id="UP000001075"/>
    </source>
</evidence>
<dbReference type="SUPFAM" id="SSF48464">
    <property type="entry name" value="ENTH/VHS domain"/>
    <property type="match status" value="1"/>
</dbReference>
<dbReference type="GO" id="GO:0005543">
    <property type="term" value="F:phospholipid binding"/>
    <property type="evidence" value="ECO:0007669"/>
    <property type="project" value="TreeGrafter"/>
</dbReference>
<dbReference type="FunCoup" id="G3GVJ3">
    <property type="interactions" value="2821"/>
</dbReference>
<evidence type="ECO:0000256" key="7">
    <source>
        <dbReference type="ARBA" id="ARBA00022737"/>
    </source>
</evidence>
<evidence type="ECO:0000256" key="1">
    <source>
        <dbReference type="ARBA" id="ARBA00004496"/>
    </source>
</evidence>
<evidence type="ECO:0000256" key="5">
    <source>
        <dbReference type="ARBA" id="ARBA00022553"/>
    </source>
</evidence>
<feature type="domain" description="Protein kinase" evidence="15">
    <location>
        <begin position="427"/>
        <end position="732"/>
    </location>
</feature>
<feature type="domain" description="ENTH" evidence="16">
    <location>
        <begin position="3"/>
        <end position="135"/>
    </location>
</feature>
<reference evidence="18" key="1">
    <citation type="journal article" date="2011" name="Nat. Biotechnol.">
        <title>The genomic sequence of the Chinese hamster ovary (CHO)-K1 cell line.</title>
        <authorList>
            <person name="Xu X."/>
            <person name="Nagarajan H."/>
            <person name="Lewis N.E."/>
            <person name="Pan S."/>
            <person name="Cai Z."/>
            <person name="Liu X."/>
            <person name="Chen W."/>
            <person name="Xie M."/>
            <person name="Wang W."/>
            <person name="Hammond S."/>
            <person name="Andersen M.R."/>
            <person name="Neff N."/>
            <person name="Passarelli B."/>
            <person name="Koh W."/>
            <person name="Fan H.C."/>
            <person name="Wang J."/>
            <person name="Gui Y."/>
            <person name="Lee K.H."/>
            <person name="Betenbaugh M.J."/>
            <person name="Quake S.R."/>
            <person name="Famili I."/>
            <person name="Palsson B.O."/>
            <person name="Wang J."/>
        </authorList>
    </citation>
    <scope>NUCLEOTIDE SEQUENCE [LARGE SCALE GENOMIC DNA]</scope>
    <source>
        <strain evidence="18">CHO K1 cell line</strain>
    </source>
</reference>
<dbReference type="CDD" id="cd16990">
    <property type="entry name" value="ENTH_Epsin"/>
    <property type="match status" value="1"/>
</dbReference>
<evidence type="ECO:0000259" key="16">
    <source>
        <dbReference type="PROSITE" id="PS50942"/>
    </source>
</evidence>
<dbReference type="GO" id="GO:0006897">
    <property type="term" value="P:endocytosis"/>
    <property type="evidence" value="ECO:0007669"/>
    <property type="project" value="TreeGrafter"/>
</dbReference>